<proteinExistence type="predicted"/>
<organism evidence="1 2">
    <name type="scientific">Metallosphaera yellowstonensis MK1</name>
    <dbReference type="NCBI Taxonomy" id="671065"/>
    <lineage>
        <taxon>Archaea</taxon>
        <taxon>Thermoproteota</taxon>
        <taxon>Thermoprotei</taxon>
        <taxon>Sulfolobales</taxon>
        <taxon>Sulfolobaceae</taxon>
        <taxon>Metallosphaera</taxon>
    </lineage>
</organism>
<reference evidence="1 2" key="1">
    <citation type="submission" date="2012-01" db="EMBL/GenBank/DDBJ databases">
        <title>Improved High-Quality Draft sequence of Metallosphaera yellowstonensis MK1.</title>
        <authorList>
            <consortium name="US DOE Joint Genome Institute"/>
            <person name="Lucas S."/>
            <person name="Han J."/>
            <person name="Cheng J.-F."/>
            <person name="Goodwin L."/>
            <person name="Pitluck S."/>
            <person name="Peters L."/>
            <person name="Teshima H."/>
            <person name="Detter J.C."/>
            <person name="Han C."/>
            <person name="Tapia R."/>
            <person name="Land M."/>
            <person name="Hauser L."/>
            <person name="Kyrpides N."/>
            <person name="Kozubal M."/>
            <person name="Macur R.E."/>
            <person name="Jay Z."/>
            <person name="Inskeep W."/>
            <person name="Woyke T."/>
        </authorList>
    </citation>
    <scope>NUCLEOTIDE SEQUENCE [LARGE SCALE GENOMIC DNA]</scope>
    <source>
        <strain evidence="1 2">MK1</strain>
    </source>
</reference>
<evidence type="ECO:0000313" key="2">
    <source>
        <dbReference type="Proteomes" id="UP000003980"/>
    </source>
</evidence>
<accession>H2C9X1</accession>
<protein>
    <submittedName>
        <fullName evidence="1">Uncharacterized protein</fullName>
    </submittedName>
</protein>
<dbReference type="EMBL" id="JH597770">
    <property type="protein sequence ID" value="EHP68947.1"/>
    <property type="molecule type" value="Genomic_DNA"/>
</dbReference>
<name>H2C9X1_9CREN</name>
<keyword evidence="2" id="KW-1185">Reference proteome</keyword>
<dbReference type="Proteomes" id="UP000003980">
    <property type="component" value="Unassembled WGS sequence"/>
</dbReference>
<evidence type="ECO:0000313" key="1">
    <source>
        <dbReference type="EMBL" id="EHP68947.1"/>
    </source>
</evidence>
<gene>
    <name evidence="1" type="ORF">MetMK1DRAFT_00033960</name>
</gene>
<dbReference type="AlphaFoldDB" id="H2C9X1"/>
<dbReference type="HOGENOM" id="CLU_3057200_0_0_2"/>
<dbReference type="STRING" id="671065.MetMK1DRAFT_00033960"/>
<sequence>MRSTAVIRFYLNYRALPKEKSHNCCEKYKHVLKVNAQQVARKNYLPLFRKLKL</sequence>